<dbReference type="Proteomes" id="UP000077701">
    <property type="component" value="Unassembled WGS sequence"/>
</dbReference>
<dbReference type="InterPro" id="IPR013538">
    <property type="entry name" value="ASHA1/2-like_C"/>
</dbReference>
<comment type="similarity">
    <text evidence="1">Belongs to the AHA1 family.</text>
</comment>
<proteinExistence type="inferred from homology"/>
<gene>
    <name evidence="3" type="ORF">PS9374_06996</name>
</gene>
<keyword evidence="4" id="KW-1185">Reference proteome</keyword>
<dbReference type="SUPFAM" id="SSF55961">
    <property type="entry name" value="Bet v1-like"/>
    <property type="match status" value="1"/>
</dbReference>
<dbReference type="EMBL" id="BDCX01000026">
    <property type="protein sequence ID" value="GAT71305.1"/>
    <property type="molecule type" value="Genomic_DNA"/>
</dbReference>
<dbReference type="AlphaFoldDB" id="A0A171DQG3"/>
<name>A0A171DQG3_9ACTN</name>
<evidence type="ECO:0000259" key="2">
    <source>
        <dbReference type="Pfam" id="PF08327"/>
    </source>
</evidence>
<dbReference type="InterPro" id="IPR023393">
    <property type="entry name" value="START-like_dom_sf"/>
</dbReference>
<reference evidence="3 4" key="1">
    <citation type="journal article" date="2016" name="Genome Announc.">
        <title>Draft Genome Sequence of Planomonospora sphaerica JCM9374, a Rare Actinomycete.</title>
        <authorList>
            <person name="Dohra H."/>
            <person name="Suzuki T."/>
            <person name="Inoue Y."/>
            <person name="Kodani S."/>
        </authorList>
    </citation>
    <scope>NUCLEOTIDE SEQUENCE [LARGE SCALE GENOMIC DNA]</scope>
    <source>
        <strain evidence="3 4">JCM 9374</strain>
    </source>
</reference>
<dbReference type="RefSeq" id="WP_068904322.1">
    <property type="nucleotide sequence ID" value="NZ_BDCX01000026.1"/>
</dbReference>
<feature type="domain" description="Activator of Hsp90 ATPase homologue 1/2-like C-terminal" evidence="2">
    <location>
        <begin position="26"/>
        <end position="137"/>
    </location>
</feature>
<sequence length="176" mass="19393">MIITNSGTYLELDDGRPAVRFQRIYDHPIEKVWTLISEPAELTHWFPSPEITVELVPGGAITFSGDRRMPESTGRLIAVDPPRRLAFTWGGDELHFDLEPLGDHRTRFTLTNVLEASNTAARNAAGWHVCLSALDARAEGRPAADPRNGPAVSWDMLYDEYVTAGLPSGALVPGRD</sequence>
<dbReference type="OrthoDB" id="9803476at2"/>
<organism evidence="3 4">
    <name type="scientific">Planomonospora sphaerica</name>
    <dbReference type="NCBI Taxonomy" id="161355"/>
    <lineage>
        <taxon>Bacteria</taxon>
        <taxon>Bacillati</taxon>
        <taxon>Actinomycetota</taxon>
        <taxon>Actinomycetes</taxon>
        <taxon>Streptosporangiales</taxon>
        <taxon>Streptosporangiaceae</taxon>
        <taxon>Planomonospora</taxon>
    </lineage>
</organism>
<dbReference type="Gene3D" id="3.30.530.20">
    <property type="match status" value="1"/>
</dbReference>
<protein>
    <submittedName>
        <fullName evidence="3">Toxin</fullName>
    </submittedName>
</protein>
<evidence type="ECO:0000313" key="3">
    <source>
        <dbReference type="EMBL" id="GAT71305.1"/>
    </source>
</evidence>
<accession>A0A171DQG3</accession>
<dbReference type="STRING" id="161355.PS9374_06996"/>
<dbReference type="CDD" id="cd08899">
    <property type="entry name" value="SRPBCC_CalC_Aha1-like_6"/>
    <property type="match status" value="1"/>
</dbReference>
<evidence type="ECO:0000313" key="4">
    <source>
        <dbReference type="Proteomes" id="UP000077701"/>
    </source>
</evidence>
<comment type="caution">
    <text evidence="3">The sequence shown here is derived from an EMBL/GenBank/DDBJ whole genome shotgun (WGS) entry which is preliminary data.</text>
</comment>
<dbReference type="Pfam" id="PF08327">
    <property type="entry name" value="AHSA1"/>
    <property type="match status" value="1"/>
</dbReference>
<evidence type="ECO:0000256" key="1">
    <source>
        <dbReference type="ARBA" id="ARBA00006817"/>
    </source>
</evidence>
<reference evidence="4" key="2">
    <citation type="submission" date="2016-04" db="EMBL/GenBank/DDBJ databases">
        <title>Planomonospora sphaerica JCM9374 whole genome shotgun sequence.</title>
        <authorList>
            <person name="Suzuki T."/>
            <person name="Dohra H."/>
            <person name="Kodani S."/>
        </authorList>
    </citation>
    <scope>NUCLEOTIDE SEQUENCE [LARGE SCALE GENOMIC DNA]</scope>
    <source>
        <strain evidence="4">JCM 9374</strain>
    </source>
</reference>